<dbReference type="OrthoDB" id="9806452at2"/>
<dbReference type="EMBL" id="FNSV01000005">
    <property type="protein sequence ID" value="SEC56094.1"/>
    <property type="molecule type" value="Genomic_DNA"/>
</dbReference>
<dbReference type="InterPro" id="IPR036188">
    <property type="entry name" value="FAD/NAD-bd_sf"/>
</dbReference>
<keyword evidence="1" id="KW-0560">Oxidoreductase</keyword>
<dbReference type="AlphaFoldDB" id="A0A1H4TJ15"/>
<sequence>MTNPTVYDVVVVGAGIIGASCAHHLAQQGHKVAVLEAKAGAAEGSTGLSFASVRAQWADGLNTELSWRSIRFYRDFQDRHGIDIGYQPNGYLFLVPEANWERQLHAVELQRAHGVPVEVLDVDRAQKITPFDPAGIGGATWGTADGQIDPHSATNAFLALARGKGADVFFKAPVDAIDKAGELWTVSAGDRAVTARHVINAAGGWAGEVAGLAGLDVPVVHSRRNVYATAEGALDSYVPMTVDLATGVYMRSEGRRLLFAGAKPTEVDGYNTAIDWPWMEELLALAADRFPWLVELPLDRRACWAGTYENTPDHDGIVGADPREPQWINACGFSGHGLIQAPEIGRLVTEQVTTGAITSIDLSELSLTRFQTGAIENSVSLVF</sequence>
<organism evidence="3 4">
    <name type="scientific">Rhodococcus koreensis</name>
    <dbReference type="NCBI Taxonomy" id="99653"/>
    <lineage>
        <taxon>Bacteria</taxon>
        <taxon>Bacillati</taxon>
        <taxon>Actinomycetota</taxon>
        <taxon>Actinomycetes</taxon>
        <taxon>Mycobacteriales</taxon>
        <taxon>Nocardiaceae</taxon>
        <taxon>Rhodococcus</taxon>
    </lineage>
</organism>
<keyword evidence="4" id="KW-1185">Reference proteome</keyword>
<evidence type="ECO:0000259" key="2">
    <source>
        <dbReference type="Pfam" id="PF01266"/>
    </source>
</evidence>
<dbReference type="InterPro" id="IPR006076">
    <property type="entry name" value="FAD-dep_OxRdtase"/>
</dbReference>
<dbReference type="GO" id="GO:0016491">
    <property type="term" value="F:oxidoreductase activity"/>
    <property type="evidence" value="ECO:0007669"/>
    <property type="project" value="UniProtKB-KW"/>
</dbReference>
<proteinExistence type="predicted"/>
<protein>
    <submittedName>
        <fullName evidence="3">Sarcosine oxidase subunit beta</fullName>
    </submittedName>
</protein>
<dbReference type="RefSeq" id="WP_072939281.1">
    <property type="nucleotide sequence ID" value="NZ_FNSV01000005.1"/>
</dbReference>
<accession>A0A1H4TJ15</accession>
<evidence type="ECO:0000313" key="3">
    <source>
        <dbReference type="EMBL" id="SEC56094.1"/>
    </source>
</evidence>
<dbReference type="Gene3D" id="3.30.9.10">
    <property type="entry name" value="D-Amino Acid Oxidase, subunit A, domain 2"/>
    <property type="match status" value="1"/>
</dbReference>
<dbReference type="GO" id="GO:0005737">
    <property type="term" value="C:cytoplasm"/>
    <property type="evidence" value="ECO:0007669"/>
    <property type="project" value="TreeGrafter"/>
</dbReference>
<feature type="domain" description="FAD dependent oxidoreductase" evidence="2">
    <location>
        <begin position="8"/>
        <end position="350"/>
    </location>
</feature>
<evidence type="ECO:0000256" key="1">
    <source>
        <dbReference type="ARBA" id="ARBA00023002"/>
    </source>
</evidence>
<gene>
    <name evidence="3" type="ORF">SAMN04490239_4546</name>
</gene>
<dbReference type="PANTHER" id="PTHR13847:SF287">
    <property type="entry name" value="FAD-DEPENDENT OXIDOREDUCTASE DOMAIN-CONTAINING PROTEIN 1"/>
    <property type="match status" value="1"/>
</dbReference>
<evidence type="ECO:0000313" key="4">
    <source>
        <dbReference type="Proteomes" id="UP000183561"/>
    </source>
</evidence>
<reference evidence="4" key="1">
    <citation type="submission" date="2016-10" db="EMBL/GenBank/DDBJ databases">
        <authorList>
            <person name="Varghese N."/>
            <person name="Submissions S."/>
        </authorList>
    </citation>
    <scope>NUCLEOTIDE SEQUENCE [LARGE SCALE GENOMIC DNA]</scope>
    <source>
        <strain evidence="4">DSM 44498</strain>
    </source>
</reference>
<dbReference type="SUPFAM" id="SSF51905">
    <property type="entry name" value="FAD/NAD(P)-binding domain"/>
    <property type="match status" value="1"/>
</dbReference>
<dbReference type="Pfam" id="PF01266">
    <property type="entry name" value="DAO"/>
    <property type="match status" value="1"/>
</dbReference>
<dbReference type="Gene3D" id="3.50.50.60">
    <property type="entry name" value="FAD/NAD(P)-binding domain"/>
    <property type="match status" value="1"/>
</dbReference>
<dbReference type="Proteomes" id="UP000183561">
    <property type="component" value="Unassembled WGS sequence"/>
</dbReference>
<name>A0A1H4TJ15_9NOCA</name>
<dbReference type="PANTHER" id="PTHR13847">
    <property type="entry name" value="SARCOSINE DEHYDROGENASE-RELATED"/>
    <property type="match status" value="1"/>
</dbReference>